<proteinExistence type="predicted"/>
<protein>
    <submittedName>
        <fullName evidence="1">Uncharacterized protein</fullName>
    </submittedName>
</protein>
<name>A0A6J7WGB2_9CAUD</name>
<gene>
    <name evidence="1" type="ORF">UFOVP172_21</name>
</gene>
<accession>A0A6J7WGB2</accession>
<reference evidence="1" key="1">
    <citation type="submission" date="2020-05" db="EMBL/GenBank/DDBJ databases">
        <authorList>
            <person name="Chiriac C."/>
            <person name="Salcher M."/>
            <person name="Ghai R."/>
            <person name="Kavagutti S V."/>
        </authorList>
    </citation>
    <scope>NUCLEOTIDE SEQUENCE</scope>
</reference>
<evidence type="ECO:0000313" key="1">
    <source>
        <dbReference type="EMBL" id="CAB5194672.1"/>
    </source>
</evidence>
<organism evidence="1">
    <name type="scientific">uncultured Caudovirales phage</name>
    <dbReference type="NCBI Taxonomy" id="2100421"/>
    <lineage>
        <taxon>Viruses</taxon>
        <taxon>Duplodnaviria</taxon>
        <taxon>Heunggongvirae</taxon>
        <taxon>Uroviricota</taxon>
        <taxon>Caudoviricetes</taxon>
        <taxon>Peduoviridae</taxon>
        <taxon>Maltschvirus</taxon>
        <taxon>Maltschvirus maltsch</taxon>
    </lineage>
</organism>
<dbReference type="EMBL" id="LR798225">
    <property type="protein sequence ID" value="CAB5194672.1"/>
    <property type="molecule type" value="Genomic_DNA"/>
</dbReference>
<sequence>MMKYKTGQTVDVGDIVHVKNRAYTVYSISDTVTLRSMCERGYIKRVFPADIGAYIPRLNPLFQGLMPI</sequence>